<keyword evidence="2" id="KW-1133">Transmembrane helix</keyword>
<name>A0A7W9BLH2_9RHOB</name>
<evidence type="ECO:0000313" key="4">
    <source>
        <dbReference type="Proteomes" id="UP000535415"/>
    </source>
</evidence>
<feature type="region of interest" description="Disordered" evidence="1">
    <location>
        <begin position="47"/>
        <end position="70"/>
    </location>
</feature>
<comment type="caution">
    <text evidence="3">The sequence shown here is derived from an EMBL/GenBank/DDBJ whole genome shotgun (WGS) entry which is preliminary data.</text>
</comment>
<protein>
    <recommendedName>
        <fullName evidence="5">DUF2946 domain-containing protein</fullName>
    </recommendedName>
</protein>
<gene>
    <name evidence="3" type="ORF">FHS72_001888</name>
</gene>
<keyword evidence="2" id="KW-0812">Transmembrane</keyword>
<evidence type="ECO:0000256" key="1">
    <source>
        <dbReference type="SAM" id="MobiDB-lite"/>
    </source>
</evidence>
<feature type="transmembrane region" description="Helical" evidence="2">
    <location>
        <begin position="20"/>
        <end position="39"/>
    </location>
</feature>
<organism evidence="3 4">
    <name type="scientific">Yoonia ponticola</name>
    <dbReference type="NCBI Taxonomy" id="1524255"/>
    <lineage>
        <taxon>Bacteria</taxon>
        <taxon>Pseudomonadati</taxon>
        <taxon>Pseudomonadota</taxon>
        <taxon>Alphaproteobacteria</taxon>
        <taxon>Rhodobacterales</taxon>
        <taxon>Paracoccaceae</taxon>
        <taxon>Yoonia</taxon>
    </lineage>
</organism>
<reference evidence="3 4" key="1">
    <citation type="submission" date="2020-08" db="EMBL/GenBank/DDBJ databases">
        <title>Genomic Encyclopedia of Type Strains, Phase IV (KMG-IV): sequencing the most valuable type-strain genomes for metagenomic binning, comparative biology and taxonomic classification.</title>
        <authorList>
            <person name="Goeker M."/>
        </authorList>
    </citation>
    <scope>NUCLEOTIDE SEQUENCE [LARGE SCALE GENOMIC DNA]</scope>
    <source>
        <strain evidence="3 4">DSM 101064</strain>
    </source>
</reference>
<feature type="compositionally biased region" description="Basic and acidic residues" evidence="1">
    <location>
        <begin position="55"/>
        <end position="70"/>
    </location>
</feature>
<evidence type="ECO:0008006" key="5">
    <source>
        <dbReference type="Google" id="ProtNLM"/>
    </source>
</evidence>
<dbReference type="RefSeq" id="WP_183528337.1">
    <property type="nucleotide sequence ID" value="NZ_JACIJM010000004.1"/>
</dbReference>
<accession>A0A7W9BLH2</accession>
<proteinExistence type="predicted"/>
<sequence length="126" mass="14021">MARHGSNKGTTLLGFLFRRFTFAVTLTLVLSLSLVQTIMQMENGPSQMTAQAMPHAEHAPAGHTSDSDTGSHDMSQACFMVCTTWTEADTAITLVRGEYSSQIQFWNVDTRALFRPEMPERPPRTI</sequence>
<dbReference type="EMBL" id="JACIJM010000004">
    <property type="protein sequence ID" value="MBB5722264.1"/>
    <property type="molecule type" value="Genomic_DNA"/>
</dbReference>
<dbReference type="AlphaFoldDB" id="A0A7W9BLH2"/>
<keyword evidence="4" id="KW-1185">Reference proteome</keyword>
<keyword evidence="2" id="KW-0472">Membrane</keyword>
<evidence type="ECO:0000256" key="2">
    <source>
        <dbReference type="SAM" id="Phobius"/>
    </source>
</evidence>
<evidence type="ECO:0000313" key="3">
    <source>
        <dbReference type="EMBL" id="MBB5722264.1"/>
    </source>
</evidence>
<dbReference type="Proteomes" id="UP000535415">
    <property type="component" value="Unassembled WGS sequence"/>
</dbReference>